<dbReference type="GeneID" id="75181794"/>
<accession>A0A6C1C4C5</accession>
<comment type="caution">
    <text evidence="1">The sequence shown here is derived from an EMBL/GenBank/DDBJ whole genome shotgun (WGS) entry which is preliminary data.</text>
</comment>
<proteinExistence type="predicted"/>
<reference evidence="1 2" key="1">
    <citation type="submission" date="2018-10" db="EMBL/GenBank/DDBJ databases">
        <title>Isolation of pseudouridimycin from Streptomyces albus DSM 40763.</title>
        <authorList>
            <person name="Rosenqvist P."/>
            <person name="Metsae-Ketelae M."/>
            <person name="Virta P."/>
        </authorList>
    </citation>
    <scope>NUCLEOTIDE SEQUENCE [LARGE SCALE GENOMIC DNA]</scope>
    <source>
        <strain evidence="1 2">DSM 40763</strain>
    </source>
</reference>
<name>A0A6C1C4C5_9ACTN</name>
<dbReference type="Proteomes" id="UP000298111">
    <property type="component" value="Unassembled WGS sequence"/>
</dbReference>
<protein>
    <submittedName>
        <fullName evidence="1">Uncharacterized protein</fullName>
    </submittedName>
</protein>
<evidence type="ECO:0000313" key="1">
    <source>
        <dbReference type="EMBL" id="TGG75733.1"/>
    </source>
</evidence>
<dbReference type="RefSeq" id="WP_016469316.1">
    <property type="nucleotide sequence ID" value="NZ_BBQG01000047.1"/>
</dbReference>
<gene>
    <name evidence="1" type="ORF">D8771_32590</name>
</gene>
<dbReference type="EMBL" id="RCIY01000114">
    <property type="protein sequence ID" value="TGG75733.1"/>
    <property type="molecule type" value="Genomic_DNA"/>
</dbReference>
<organism evidence="1 2">
    <name type="scientific">Streptomyces albus</name>
    <dbReference type="NCBI Taxonomy" id="1888"/>
    <lineage>
        <taxon>Bacteria</taxon>
        <taxon>Bacillati</taxon>
        <taxon>Actinomycetota</taxon>
        <taxon>Actinomycetes</taxon>
        <taxon>Kitasatosporales</taxon>
        <taxon>Streptomycetaceae</taxon>
        <taxon>Streptomyces</taxon>
    </lineage>
</organism>
<evidence type="ECO:0000313" key="2">
    <source>
        <dbReference type="Proteomes" id="UP000298111"/>
    </source>
</evidence>
<sequence>MSTEKDPLFPDDLRLLPWVTDTGKPCYLSAAPGGGVLSALADRTENRQLRAAAEVLCEARRVLADPAAGALALRLTLTASARALADTLRVAHSRGLRLGAEDEADQG</sequence>
<dbReference type="AlphaFoldDB" id="A0A6C1C4C5"/>